<proteinExistence type="predicted"/>
<dbReference type="Proteomes" id="UP000784294">
    <property type="component" value="Unassembled WGS sequence"/>
</dbReference>
<accession>A0A448WYF6</accession>
<evidence type="ECO:0000313" key="2">
    <source>
        <dbReference type="Proteomes" id="UP000784294"/>
    </source>
</evidence>
<organism evidence="1 2">
    <name type="scientific">Protopolystoma xenopodis</name>
    <dbReference type="NCBI Taxonomy" id="117903"/>
    <lineage>
        <taxon>Eukaryota</taxon>
        <taxon>Metazoa</taxon>
        <taxon>Spiralia</taxon>
        <taxon>Lophotrochozoa</taxon>
        <taxon>Platyhelminthes</taxon>
        <taxon>Monogenea</taxon>
        <taxon>Polyopisthocotylea</taxon>
        <taxon>Polystomatidea</taxon>
        <taxon>Polystomatidae</taxon>
        <taxon>Protopolystoma</taxon>
    </lineage>
</organism>
<reference evidence="1" key="1">
    <citation type="submission" date="2018-11" db="EMBL/GenBank/DDBJ databases">
        <authorList>
            <consortium name="Pathogen Informatics"/>
        </authorList>
    </citation>
    <scope>NUCLEOTIDE SEQUENCE</scope>
</reference>
<gene>
    <name evidence="1" type="ORF">PXEA_LOCUS16742</name>
</gene>
<sequence length="166" mass="18576">MAYRIENLLDNYTYSGSNSSNQDEFVHFHATSPEDLLQRRQEEQCRFAQELAPMVDFLVDRASLPLHANRPSQALVRLLRDGQLILPSGDPRETIGLELIELSLLAFLAGRTITWSPAAAGEIDQLCFRISRDFPTGLAATIGLQMSLPEVPFVKDFEVFAGKKPN</sequence>
<evidence type="ECO:0000313" key="1">
    <source>
        <dbReference type="EMBL" id="VEL23302.1"/>
    </source>
</evidence>
<dbReference type="EMBL" id="CAAALY010061227">
    <property type="protein sequence ID" value="VEL23302.1"/>
    <property type="molecule type" value="Genomic_DNA"/>
</dbReference>
<name>A0A448WYF6_9PLAT</name>
<comment type="caution">
    <text evidence="1">The sequence shown here is derived from an EMBL/GenBank/DDBJ whole genome shotgun (WGS) entry which is preliminary data.</text>
</comment>
<protein>
    <submittedName>
        <fullName evidence="1">Uncharacterized protein</fullName>
    </submittedName>
</protein>
<keyword evidence="2" id="KW-1185">Reference proteome</keyword>
<dbReference type="AlphaFoldDB" id="A0A448WYF6"/>